<dbReference type="EMBL" id="JACHBQ010000001">
    <property type="protein sequence ID" value="MBB5642390.1"/>
    <property type="molecule type" value="Genomic_DNA"/>
</dbReference>
<evidence type="ECO:0000256" key="2">
    <source>
        <dbReference type="ARBA" id="ARBA00022679"/>
    </source>
</evidence>
<dbReference type="EMBL" id="JPXF01000003">
    <property type="protein sequence ID" value="KGJ81793.1"/>
    <property type="molecule type" value="Genomic_DNA"/>
</dbReference>
<dbReference type="eggNOG" id="ENOG503371E">
    <property type="taxonomic scope" value="Bacteria"/>
</dbReference>
<reference evidence="4 6" key="2">
    <citation type="submission" date="2020-08" db="EMBL/GenBank/DDBJ databases">
        <title>Sequencing the genomes of 1000 actinobacteria strains.</title>
        <authorList>
            <person name="Klenk H.-P."/>
        </authorList>
    </citation>
    <scope>NUCLEOTIDE SEQUENCE [LARGE SCALE GENOMIC DNA]</scope>
    <source>
        <strain evidence="4 6">DSM 21065</strain>
    </source>
</reference>
<evidence type="ECO:0000313" key="3">
    <source>
        <dbReference type="EMBL" id="KGJ81793.1"/>
    </source>
</evidence>
<keyword evidence="2" id="KW-0808">Transferase</keyword>
<dbReference type="PANTHER" id="PTHR11927:SF9">
    <property type="entry name" value="L-FUCOSYLTRANSFERASE"/>
    <property type="match status" value="1"/>
</dbReference>
<dbReference type="AlphaFoldDB" id="A0A099JWK9"/>
<gene>
    <name evidence="4" type="ORF">BJ997_002938</name>
    <name evidence="3" type="ORF">GY21_01610</name>
</gene>
<evidence type="ECO:0000313" key="5">
    <source>
        <dbReference type="Proteomes" id="UP000029864"/>
    </source>
</evidence>
<evidence type="ECO:0008006" key="7">
    <source>
        <dbReference type="Google" id="ProtNLM"/>
    </source>
</evidence>
<dbReference type="RefSeq" id="WP_035834741.1">
    <property type="nucleotide sequence ID" value="NZ_JACHBQ010000001.1"/>
</dbReference>
<sequence>MANVVGLIGGLGNQLFQYSFGRWLEMRTGTPTQFDLSAYRGRPDYLGLAEFGFNLGKPLKSVSKLPFPGGRFPRAARGVRQIIGPARVRFERELHGLPSALQMTKRSWYYGYWQHPHMVREVLGSLQADFEARTVGDNLPTTRIAVHVRRGDMVVHSAILGPDYYARAVRELREAHRLPASEPVTIFSDDPQWCRDNLELPTAQYPEPLTAAGDLAALAQHEFLVLSGSTFSWWAASLTHRAPDSVVAPDPFVPRQKLPLDMEGWLAVSR</sequence>
<dbReference type="Pfam" id="PF01531">
    <property type="entry name" value="Glyco_transf_11"/>
    <property type="match status" value="1"/>
</dbReference>
<dbReference type="CDD" id="cd11301">
    <property type="entry name" value="Fut1_Fut2_like"/>
    <property type="match status" value="1"/>
</dbReference>
<comment type="caution">
    <text evidence="3">The sequence shown here is derived from an EMBL/GenBank/DDBJ whole genome shotgun (WGS) entry which is preliminary data.</text>
</comment>
<dbReference type="Proteomes" id="UP000029864">
    <property type="component" value="Unassembled WGS sequence"/>
</dbReference>
<accession>A0A099JWK9</accession>
<name>A0A099JWK9_9MICO</name>
<dbReference type="PANTHER" id="PTHR11927">
    <property type="entry name" value="GALACTOSIDE 2-L-FUCOSYLTRANSFERASE"/>
    <property type="match status" value="1"/>
</dbReference>
<keyword evidence="5" id="KW-1185">Reference proteome</keyword>
<evidence type="ECO:0000313" key="4">
    <source>
        <dbReference type="EMBL" id="MBB5642390.1"/>
    </source>
</evidence>
<keyword evidence="1" id="KW-0328">Glycosyltransferase</keyword>
<evidence type="ECO:0000256" key="1">
    <source>
        <dbReference type="ARBA" id="ARBA00022676"/>
    </source>
</evidence>
<dbReference type="Proteomes" id="UP000561726">
    <property type="component" value="Unassembled WGS sequence"/>
</dbReference>
<protein>
    <recommendedName>
        <fullName evidence="7">Glycosyl transferase family 11</fullName>
    </recommendedName>
</protein>
<dbReference type="GO" id="GO:0005975">
    <property type="term" value="P:carbohydrate metabolic process"/>
    <property type="evidence" value="ECO:0007669"/>
    <property type="project" value="InterPro"/>
</dbReference>
<evidence type="ECO:0000313" key="6">
    <source>
        <dbReference type="Proteomes" id="UP000561726"/>
    </source>
</evidence>
<dbReference type="STRING" id="1001240.GY21_01610"/>
<dbReference type="GO" id="GO:0016020">
    <property type="term" value="C:membrane"/>
    <property type="evidence" value="ECO:0007669"/>
    <property type="project" value="InterPro"/>
</dbReference>
<proteinExistence type="predicted"/>
<dbReference type="OrthoDB" id="9794601at2"/>
<organism evidence="3 5">
    <name type="scientific">Cryobacterium roopkundense</name>
    <dbReference type="NCBI Taxonomy" id="1001240"/>
    <lineage>
        <taxon>Bacteria</taxon>
        <taxon>Bacillati</taxon>
        <taxon>Actinomycetota</taxon>
        <taxon>Actinomycetes</taxon>
        <taxon>Micrococcales</taxon>
        <taxon>Microbacteriaceae</taxon>
        <taxon>Cryobacterium</taxon>
    </lineage>
</organism>
<dbReference type="GO" id="GO:0008107">
    <property type="term" value="F:galactoside 2-alpha-L-fucosyltransferase activity"/>
    <property type="evidence" value="ECO:0007669"/>
    <property type="project" value="InterPro"/>
</dbReference>
<dbReference type="InterPro" id="IPR002516">
    <property type="entry name" value="Glyco_trans_11"/>
</dbReference>
<reference evidence="3 5" key="1">
    <citation type="submission" date="2014-08" db="EMBL/GenBank/DDBJ databases">
        <authorList>
            <person name="Sisinthy S."/>
        </authorList>
    </citation>
    <scope>NUCLEOTIDE SEQUENCE [LARGE SCALE GENOMIC DNA]</scope>
    <source>
        <strain evidence="3 5">RuG17</strain>
    </source>
</reference>